<dbReference type="SMART" id="SM00409">
    <property type="entry name" value="IG"/>
    <property type="match status" value="2"/>
</dbReference>
<dbReference type="Gene3D" id="2.60.40.10">
    <property type="entry name" value="Immunoglobulins"/>
    <property type="match status" value="2"/>
</dbReference>
<dbReference type="CDD" id="cd05774">
    <property type="entry name" value="IgV_CEACAM_D1"/>
    <property type="match status" value="1"/>
</dbReference>
<comment type="similarity">
    <text evidence="4">Belongs to the immunoglobulin superfamily. CEA family.</text>
</comment>
<feature type="domain" description="Ig-like" evidence="7">
    <location>
        <begin position="166"/>
        <end position="253"/>
    </location>
</feature>
<evidence type="ECO:0000256" key="3">
    <source>
        <dbReference type="ARBA" id="ARBA00023319"/>
    </source>
</evidence>
<feature type="transmembrane region" description="Helical" evidence="6">
    <location>
        <begin position="267"/>
        <end position="291"/>
    </location>
</feature>
<evidence type="ECO:0000313" key="8">
    <source>
        <dbReference type="Proteomes" id="UP001652663"/>
    </source>
</evidence>
<keyword evidence="6" id="KW-0472">Membrane</keyword>
<evidence type="ECO:0000256" key="2">
    <source>
        <dbReference type="ARBA" id="ARBA00023180"/>
    </source>
</evidence>
<dbReference type="RefSeq" id="XP_070627262.1">
    <property type="nucleotide sequence ID" value="XM_070771161.1"/>
</dbReference>
<accession>A0ABM4QVD5</accession>
<dbReference type="InterPro" id="IPR003599">
    <property type="entry name" value="Ig_sub"/>
</dbReference>
<evidence type="ECO:0000313" key="9">
    <source>
        <dbReference type="RefSeq" id="XP_070627262.1"/>
    </source>
</evidence>
<evidence type="ECO:0000256" key="1">
    <source>
        <dbReference type="ARBA" id="ARBA00022729"/>
    </source>
</evidence>
<gene>
    <name evidence="9" type="primary">LOC109572925</name>
</gene>
<keyword evidence="6" id="KW-0812">Transmembrane</keyword>
<evidence type="ECO:0000256" key="4">
    <source>
        <dbReference type="ARBA" id="ARBA00038222"/>
    </source>
</evidence>
<dbReference type="PANTHER" id="PTHR44427">
    <property type="entry name" value="CARCINOEMBRYONIC ANTIGEN-RELATED CELL ADHESION MOLECULE 19"/>
    <property type="match status" value="1"/>
</dbReference>
<dbReference type="Proteomes" id="UP001652663">
    <property type="component" value="Chromosome 18"/>
</dbReference>
<dbReference type="Pfam" id="PF13927">
    <property type="entry name" value="Ig_3"/>
    <property type="match status" value="1"/>
</dbReference>
<evidence type="ECO:0000256" key="6">
    <source>
        <dbReference type="SAM" id="Phobius"/>
    </source>
</evidence>
<dbReference type="SUPFAM" id="SSF48726">
    <property type="entry name" value="Immunoglobulin"/>
    <property type="match status" value="2"/>
</dbReference>
<dbReference type="GeneID" id="109572925"/>
<feature type="region of interest" description="Disordered" evidence="5">
    <location>
        <begin position="319"/>
        <end position="347"/>
    </location>
</feature>
<dbReference type="CDD" id="cd05740">
    <property type="entry name" value="IgI_hCEACAM_2_4_6_like"/>
    <property type="match status" value="1"/>
</dbReference>
<evidence type="ECO:0000259" key="7">
    <source>
        <dbReference type="PROSITE" id="PS50835"/>
    </source>
</evidence>
<keyword evidence="2" id="KW-0325">Glycoprotein</keyword>
<organism evidence="8 9">
    <name type="scientific">Bos indicus</name>
    <name type="common">Zebu</name>
    <dbReference type="NCBI Taxonomy" id="9915"/>
    <lineage>
        <taxon>Eukaryota</taxon>
        <taxon>Metazoa</taxon>
        <taxon>Chordata</taxon>
        <taxon>Craniata</taxon>
        <taxon>Vertebrata</taxon>
        <taxon>Euteleostomi</taxon>
        <taxon>Mammalia</taxon>
        <taxon>Eutheria</taxon>
        <taxon>Laurasiatheria</taxon>
        <taxon>Artiodactyla</taxon>
        <taxon>Ruminantia</taxon>
        <taxon>Pecora</taxon>
        <taxon>Bovidae</taxon>
        <taxon>Bovinae</taxon>
        <taxon>Bos</taxon>
    </lineage>
</organism>
<dbReference type="InterPro" id="IPR050831">
    <property type="entry name" value="CEA_cell_adhesion"/>
</dbReference>
<dbReference type="PROSITE" id="PS50835">
    <property type="entry name" value="IG_LIKE"/>
    <property type="match status" value="1"/>
</dbReference>
<dbReference type="InterPro" id="IPR036179">
    <property type="entry name" value="Ig-like_dom_sf"/>
</dbReference>
<feature type="compositionally biased region" description="Polar residues" evidence="5">
    <location>
        <begin position="322"/>
        <end position="339"/>
    </location>
</feature>
<dbReference type="InterPro" id="IPR013106">
    <property type="entry name" value="Ig_V-set"/>
</dbReference>
<keyword evidence="1" id="KW-0732">Signal</keyword>
<keyword evidence="8" id="KW-1185">Reference proteome</keyword>
<dbReference type="InterPro" id="IPR013783">
    <property type="entry name" value="Ig-like_fold"/>
</dbReference>
<sequence>MDISACEHLLTERGTQQTAGTMGTPSGPPRRRCIPWNRLLLAVSLLTFWTPPTTAQLTTETVPPLAAEGSDVLLLAHNVANNPLGYAWYRGERVDNSQLIVSCRVATNLTIKGPAHSGREALYPNGTLLIQNVTQKDTGSYMLLVTKDDLQTERQTGQIHVHPVLPTPVITSNNSKPWEHKDTVVLTCGPETQNTSYMWWISNQSLPKSTRLKLSEDKRTLTVFSVTRKEKGPYVCETRNLVSISRSDPFTLDVLWRVNAQALSVGAITGIVIGVLLVLTLLAVLGCFIFLHSLDLRLHSSQICLFFFPNPGCLHNRGNWPPASTSGRGPSGSSASQASLPDARPPAPIYQELLHPDTDVYCNISHKADAGP</sequence>
<reference evidence="9" key="1">
    <citation type="submission" date="2025-08" db="UniProtKB">
        <authorList>
            <consortium name="RefSeq"/>
        </authorList>
    </citation>
    <scope>IDENTIFICATION</scope>
    <source>
        <tissue evidence="9">Blood</tissue>
    </source>
</reference>
<dbReference type="Pfam" id="PF07686">
    <property type="entry name" value="V-set"/>
    <property type="match status" value="1"/>
</dbReference>
<keyword evidence="3" id="KW-0393">Immunoglobulin domain</keyword>
<proteinExistence type="inferred from homology"/>
<protein>
    <submittedName>
        <fullName evidence="9">Cell adhesion molecule CEACAM7-like isoform X5</fullName>
    </submittedName>
</protein>
<dbReference type="PANTHER" id="PTHR44427:SF1">
    <property type="entry name" value="CARCINOEMBRYONIC ANTIGEN-RELATED CELL ADHESION MOLECULE 1"/>
    <property type="match status" value="1"/>
</dbReference>
<dbReference type="InterPro" id="IPR007110">
    <property type="entry name" value="Ig-like_dom"/>
</dbReference>
<name>A0ABM4QVD5_BOSIN</name>
<keyword evidence="6" id="KW-1133">Transmembrane helix</keyword>
<evidence type="ECO:0000256" key="5">
    <source>
        <dbReference type="SAM" id="MobiDB-lite"/>
    </source>
</evidence>